<sequence length="351" mass="39785">MKISFYSLFLGLVLSSCSSSFASMCDLFPESPNVEVHKLSFDVDSIRKPIDMYYVDGKLFLIDMYSSPLVTAFDWKTGKYIGRFADRGQGPHEYLWFSAASSFGGKLGLYDENKKEFTWFFYEKDTVRCSNIGFAHSDKMFPFKVIALSDEYFVATGLIEENKHFVIYNKEGQKVSVFGDYPKDDSRTDCSYQENAFAYQPAGMVYNAKEKVFAVGERDGQIALFYDMSDMAHPRLLRQHVVSHPQFVNNSTSTSSSVLFLRENVNGFFGMAVTDKYCVGLFSGKQSPEKDTYIIGGDKLLLFDWKGNPLKMITLSQEYSMITASEKQLILLGTDPVTSDYVINTIDICDL</sequence>
<dbReference type="PROSITE" id="PS51257">
    <property type="entry name" value="PROKAR_LIPOPROTEIN"/>
    <property type="match status" value="1"/>
</dbReference>
<evidence type="ECO:0008006" key="2">
    <source>
        <dbReference type="Google" id="ProtNLM"/>
    </source>
</evidence>
<proteinExistence type="predicted"/>
<accession>J9GAL1</accession>
<dbReference type="Pfam" id="PF15869">
    <property type="entry name" value="TolB_like"/>
    <property type="match status" value="1"/>
</dbReference>
<dbReference type="InterPro" id="IPR011048">
    <property type="entry name" value="Haem_d1_sf"/>
</dbReference>
<dbReference type="SUPFAM" id="SSF51004">
    <property type="entry name" value="C-terminal (heme d1) domain of cytochrome cd1-nitrite reductase"/>
    <property type="match status" value="1"/>
</dbReference>
<dbReference type="EMBL" id="AMCI01001845">
    <property type="protein sequence ID" value="EJX04337.1"/>
    <property type="molecule type" value="Genomic_DNA"/>
</dbReference>
<comment type="caution">
    <text evidence="1">The sequence shown here is derived from an EMBL/GenBank/DDBJ whole genome shotgun (WGS) entry which is preliminary data.</text>
</comment>
<gene>
    <name evidence="1" type="ORF">EVA_07554</name>
</gene>
<evidence type="ECO:0000313" key="1">
    <source>
        <dbReference type="EMBL" id="EJX04337.1"/>
    </source>
</evidence>
<reference evidence="1" key="1">
    <citation type="journal article" date="2012" name="PLoS ONE">
        <title>Gene sets for utilization of primary and secondary nutrition supplies in the distal gut of endangered iberian lynx.</title>
        <authorList>
            <person name="Alcaide M."/>
            <person name="Messina E."/>
            <person name="Richter M."/>
            <person name="Bargiela R."/>
            <person name="Peplies J."/>
            <person name="Huws S.A."/>
            <person name="Newbold C.J."/>
            <person name="Golyshin P.N."/>
            <person name="Simon M.A."/>
            <person name="Lopez G."/>
            <person name="Yakimov M.M."/>
            <person name="Ferrer M."/>
        </authorList>
    </citation>
    <scope>NUCLEOTIDE SEQUENCE</scope>
</reference>
<dbReference type="AlphaFoldDB" id="J9GAL1"/>
<organism evidence="1">
    <name type="scientific">gut metagenome</name>
    <dbReference type="NCBI Taxonomy" id="749906"/>
    <lineage>
        <taxon>unclassified sequences</taxon>
        <taxon>metagenomes</taxon>
        <taxon>organismal metagenomes</taxon>
    </lineage>
</organism>
<name>J9GAL1_9ZZZZ</name>
<protein>
    <recommendedName>
        <fullName evidence="2">Lipoprotein</fullName>
    </recommendedName>
</protein>